<gene>
    <name evidence="1" type="ORF">JIN78_16690</name>
</gene>
<sequence>MKVNYSPRVVAFIDILGFSSLVSRLRDDQDLHTKVFTALRMIGGYKRIAGKTAYAQQNLEVSVFSDSIVISAESEHLFDVLWACLGLQSQLLTLGVLLRGGVSSGHLIHKDDILYGEGMLKAYHLENGAAIYPRIIIDPSLEATVSNQHREMLLTQDNDGLWFITLHDKNRARNALKIRKKYAKKACNVGGRPK</sequence>
<protein>
    <recommendedName>
        <fullName evidence="3">Guanylate cyclase domain-containing protein</fullName>
    </recommendedName>
</protein>
<dbReference type="EMBL" id="JAENIO010000098">
    <property type="protein sequence ID" value="MBK1835703.1"/>
    <property type="molecule type" value="Genomic_DNA"/>
</dbReference>
<comment type="caution">
    <text evidence="1">The sequence shown here is derived from an EMBL/GenBank/DDBJ whole genome shotgun (WGS) entry which is preliminary data.</text>
</comment>
<accession>A0A934RRR3</accession>
<dbReference type="Proteomes" id="UP000604083">
    <property type="component" value="Unassembled WGS sequence"/>
</dbReference>
<organism evidence="1 2">
    <name type="scientific">Roseibacillus ishigakijimensis</name>
    <dbReference type="NCBI Taxonomy" id="454146"/>
    <lineage>
        <taxon>Bacteria</taxon>
        <taxon>Pseudomonadati</taxon>
        <taxon>Verrucomicrobiota</taxon>
        <taxon>Verrucomicrobiia</taxon>
        <taxon>Verrucomicrobiales</taxon>
        <taxon>Verrucomicrobiaceae</taxon>
        <taxon>Roseibacillus</taxon>
    </lineage>
</organism>
<dbReference type="SUPFAM" id="SSF55073">
    <property type="entry name" value="Nucleotide cyclase"/>
    <property type="match status" value="1"/>
</dbReference>
<evidence type="ECO:0000313" key="1">
    <source>
        <dbReference type="EMBL" id="MBK1835703.1"/>
    </source>
</evidence>
<proteinExistence type="predicted"/>
<evidence type="ECO:0000313" key="2">
    <source>
        <dbReference type="Proteomes" id="UP000604083"/>
    </source>
</evidence>
<keyword evidence="2" id="KW-1185">Reference proteome</keyword>
<dbReference type="InterPro" id="IPR029787">
    <property type="entry name" value="Nucleotide_cyclase"/>
</dbReference>
<dbReference type="AlphaFoldDB" id="A0A934RRR3"/>
<evidence type="ECO:0008006" key="3">
    <source>
        <dbReference type="Google" id="ProtNLM"/>
    </source>
</evidence>
<reference evidence="1" key="1">
    <citation type="submission" date="2021-01" db="EMBL/GenBank/DDBJ databases">
        <title>Modified the classification status of verrucomicrobia.</title>
        <authorList>
            <person name="Feng X."/>
        </authorList>
    </citation>
    <scope>NUCLEOTIDE SEQUENCE</scope>
    <source>
        <strain evidence="1">KCTC 12986</strain>
    </source>
</reference>
<feature type="non-terminal residue" evidence="1">
    <location>
        <position position="194"/>
    </location>
</feature>
<name>A0A934RRR3_9BACT</name>